<evidence type="ECO:0000259" key="1">
    <source>
        <dbReference type="SMART" id="SM00460"/>
    </source>
</evidence>
<feature type="domain" description="Transglutaminase-like" evidence="1">
    <location>
        <begin position="347"/>
        <end position="406"/>
    </location>
</feature>
<dbReference type="SUPFAM" id="SSF54001">
    <property type="entry name" value="Cysteine proteinases"/>
    <property type="match status" value="1"/>
</dbReference>
<dbReference type="Pfam" id="PF01841">
    <property type="entry name" value="Transglut_core"/>
    <property type="match status" value="1"/>
</dbReference>
<protein>
    <recommendedName>
        <fullName evidence="1">Transglutaminase-like domain-containing protein</fullName>
    </recommendedName>
</protein>
<dbReference type="PANTHER" id="PTHR33490:SF3">
    <property type="entry name" value="CONSERVED INTEGRAL MEMBRANE PROTEIN"/>
    <property type="match status" value="1"/>
</dbReference>
<dbReference type="InterPro" id="IPR038765">
    <property type="entry name" value="Papain-like_cys_pep_sf"/>
</dbReference>
<reference evidence="2 3" key="1">
    <citation type="submission" date="2017-07" db="EMBL/GenBank/DDBJ databases">
        <title>Recovery of genomes from metagenomes via a dereplication, aggregation, and scoring strategy.</title>
        <authorList>
            <person name="Sieber C.M."/>
            <person name="Probst A.J."/>
            <person name="Sharrar A."/>
            <person name="Thomas B.C."/>
            <person name="Hess M."/>
            <person name="Tringe S.G."/>
            <person name="Banfield J.F."/>
        </authorList>
    </citation>
    <scope>NUCLEOTIDE SEQUENCE [LARGE SCALE GENOMIC DNA]</scope>
    <source>
        <strain evidence="2">JGI_Cruoil_03_44_89</strain>
    </source>
</reference>
<sequence length="444" mass="49927">MISLFLQFMITVTYFSGMYLGGNKIGYTIVDKKPSENGYILKEVMIMKLGMMGVERTMEASSLYELDGDYRLRKFSFELKSQTQQISSLGEVKDRELLYTVRTGGRERSKTIELEGDVYVSQAIPFLVSTKRRALSLPVFDPTVFAVNRARLTILEDEGDSVRFETELLGAKSRTWVGRNGEILRSEEPMGVLMVKEEREKALEFGETSPEILTMFAIPAGMEIKNPRGITYLKAIVKGRFKETDRQKLYGDTLTVESVGPDENAGITPTPGFGCGRVKPRPVSPELKKYLEDTPLIQVSDRGIRNKSNQIMRGIGDEWDRVKKLISWIDKNVKDIPSATIPSAVDVLGTLEGDCNEHAVLFCALSRAAGIPTDICVGLVLMNGYFYYHAWNKVWVGKWVEVDPTFDQIVADATHITLEEGGLKDWAKIMDLVGNIEIRVIEYK</sequence>
<evidence type="ECO:0000313" key="3">
    <source>
        <dbReference type="Proteomes" id="UP000215215"/>
    </source>
</evidence>
<accession>A0A235BXY5</accession>
<comment type="caution">
    <text evidence="2">The sequence shown here is derived from an EMBL/GenBank/DDBJ whole genome shotgun (WGS) entry which is preliminary data.</text>
</comment>
<dbReference type="Proteomes" id="UP000215215">
    <property type="component" value="Unassembled WGS sequence"/>
</dbReference>
<name>A0A235BXY5_UNCW3</name>
<proteinExistence type="predicted"/>
<organism evidence="2 3">
    <name type="scientific">candidate division WOR-3 bacterium JGI_Cruoil_03_44_89</name>
    <dbReference type="NCBI Taxonomy" id="1973748"/>
    <lineage>
        <taxon>Bacteria</taxon>
        <taxon>Bacteria division WOR-3</taxon>
    </lineage>
</organism>
<gene>
    <name evidence="2" type="ORF">CH333_01990</name>
</gene>
<dbReference type="InterPro" id="IPR002931">
    <property type="entry name" value="Transglutaminase-like"/>
</dbReference>
<dbReference type="EMBL" id="NOZQ01000034">
    <property type="protein sequence ID" value="OYD17082.1"/>
    <property type="molecule type" value="Genomic_DNA"/>
</dbReference>
<dbReference type="AlphaFoldDB" id="A0A235BXY5"/>
<evidence type="ECO:0000313" key="2">
    <source>
        <dbReference type="EMBL" id="OYD17082.1"/>
    </source>
</evidence>
<dbReference type="Gene3D" id="3.10.620.30">
    <property type="match status" value="1"/>
</dbReference>
<dbReference type="PANTHER" id="PTHR33490">
    <property type="entry name" value="BLR5614 PROTEIN-RELATED"/>
    <property type="match status" value="1"/>
</dbReference>
<dbReference type="SMART" id="SM00460">
    <property type="entry name" value="TGc"/>
    <property type="match status" value="1"/>
</dbReference>